<keyword evidence="7 11" id="KW-0067">ATP-binding</keyword>
<evidence type="ECO:0000256" key="6">
    <source>
        <dbReference type="ARBA" id="ARBA00022741"/>
    </source>
</evidence>
<feature type="domain" description="ABC transporter" evidence="10">
    <location>
        <begin position="25"/>
        <end position="261"/>
    </location>
</feature>
<dbReference type="InterPro" id="IPR027417">
    <property type="entry name" value="P-loop_NTPase"/>
</dbReference>
<evidence type="ECO:0000256" key="1">
    <source>
        <dbReference type="ARBA" id="ARBA00005417"/>
    </source>
</evidence>
<keyword evidence="9" id="KW-0472">Membrane</keyword>
<evidence type="ECO:0000256" key="8">
    <source>
        <dbReference type="ARBA" id="ARBA00022967"/>
    </source>
</evidence>
<name>A0ABU0J489_9HYPH</name>
<dbReference type="Pfam" id="PF00005">
    <property type="entry name" value="ABC_tran"/>
    <property type="match status" value="2"/>
</dbReference>
<dbReference type="Gene3D" id="3.40.50.300">
    <property type="entry name" value="P-loop containing nucleotide triphosphate hydrolases"/>
    <property type="match status" value="2"/>
</dbReference>
<dbReference type="InterPro" id="IPR017871">
    <property type="entry name" value="ABC_transporter-like_CS"/>
</dbReference>
<dbReference type="PANTHER" id="PTHR43790:SF3">
    <property type="entry name" value="D-ALLOSE IMPORT ATP-BINDING PROTEIN ALSA-RELATED"/>
    <property type="match status" value="1"/>
</dbReference>
<organism evidence="11 12">
    <name type="scientific">Labrys wisconsinensis</name>
    <dbReference type="NCBI Taxonomy" id="425677"/>
    <lineage>
        <taxon>Bacteria</taxon>
        <taxon>Pseudomonadati</taxon>
        <taxon>Pseudomonadota</taxon>
        <taxon>Alphaproteobacteria</taxon>
        <taxon>Hyphomicrobiales</taxon>
        <taxon>Xanthobacteraceae</taxon>
        <taxon>Labrys</taxon>
    </lineage>
</organism>
<dbReference type="PROSITE" id="PS00211">
    <property type="entry name" value="ABC_TRANSPORTER_1"/>
    <property type="match status" value="1"/>
</dbReference>
<dbReference type="SMART" id="SM00382">
    <property type="entry name" value="AAA"/>
    <property type="match status" value="2"/>
</dbReference>
<comment type="similarity">
    <text evidence="1">Belongs to the ABC transporter superfamily.</text>
</comment>
<dbReference type="InterPro" id="IPR003593">
    <property type="entry name" value="AAA+_ATPase"/>
</dbReference>
<comment type="caution">
    <text evidence="11">The sequence shown here is derived from an EMBL/GenBank/DDBJ whole genome shotgun (WGS) entry which is preliminary data.</text>
</comment>
<dbReference type="InterPro" id="IPR003439">
    <property type="entry name" value="ABC_transporter-like_ATP-bd"/>
</dbReference>
<dbReference type="CDD" id="cd03216">
    <property type="entry name" value="ABC_Carb_Monos_I"/>
    <property type="match status" value="1"/>
</dbReference>
<dbReference type="SUPFAM" id="SSF52540">
    <property type="entry name" value="P-loop containing nucleoside triphosphate hydrolases"/>
    <property type="match status" value="2"/>
</dbReference>
<keyword evidence="6" id="KW-0547">Nucleotide-binding</keyword>
<evidence type="ECO:0000256" key="7">
    <source>
        <dbReference type="ARBA" id="ARBA00022840"/>
    </source>
</evidence>
<evidence type="ECO:0000313" key="11">
    <source>
        <dbReference type="EMBL" id="MDQ0468238.1"/>
    </source>
</evidence>
<evidence type="ECO:0000256" key="9">
    <source>
        <dbReference type="ARBA" id="ARBA00023136"/>
    </source>
</evidence>
<accession>A0ABU0J489</accession>
<proteinExistence type="inferred from homology"/>
<evidence type="ECO:0000256" key="3">
    <source>
        <dbReference type="ARBA" id="ARBA00022475"/>
    </source>
</evidence>
<keyword evidence="12" id="KW-1185">Reference proteome</keyword>
<dbReference type="InterPro" id="IPR050107">
    <property type="entry name" value="ABC_carbohydrate_import_ATPase"/>
</dbReference>
<keyword evidence="2" id="KW-0813">Transport</keyword>
<sequence length="515" mass="55238">MTSGSTLSLRPEAAGPAATPARPLLALEGVSKRFPGVRALSGVHLTLHAGEVTALLGENGAGKSTIVKILTGIYQPTEGTIRIDGEVRSFAGPRDAWAAGVTAIHQETVMFDELSVAENVFMGHMPAGQGRLVDWGAMRARTRELLTRLDCDIDPDTPLKALGVAQKHLVEIARALSHDARIVIMDEPTAALSAREIDDLFRIVDQLKREGRAILFISHKFEEIFRVADRWTCLRDGEHVGEGAIADATPAELVRLMVGRSIDQVFPKRAVPIGGVALEVEGLGNATEFADISFSLRQGEILGLYGLVGAGRSEVMQALFGITRPTRGQIRVNGEALAIASPADAIRAGIAYVPEDRQVQGAVLPFGVRENLTLASLARHARASFLSRRSELADTRRLGTRLSVKAASWDQKLQELSGGNQQKVVIAKWLATNPRIIILDEPTKGIDVGSKAAVHDFMVELAGEGLAVLLISSELPEVMGMADRILVMHEGRIVREFDRAAMDAAAIVTAATGGH</sequence>
<dbReference type="GO" id="GO:0005524">
    <property type="term" value="F:ATP binding"/>
    <property type="evidence" value="ECO:0007669"/>
    <property type="project" value="UniProtKB-KW"/>
</dbReference>
<dbReference type="Proteomes" id="UP001242480">
    <property type="component" value="Unassembled WGS sequence"/>
</dbReference>
<feature type="domain" description="ABC transporter" evidence="10">
    <location>
        <begin position="271"/>
        <end position="515"/>
    </location>
</feature>
<keyword evidence="3" id="KW-1003">Cell membrane</keyword>
<evidence type="ECO:0000256" key="4">
    <source>
        <dbReference type="ARBA" id="ARBA00022597"/>
    </source>
</evidence>
<dbReference type="PANTHER" id="PTHR43790">
    <property type="entry name" value="CARBOHYDRATE TRANSPORT ATP-BINDING PROTEIN MG119-RELATED"/>
    <property type="match status" value="1"/>
</dbReference>
<keyword evidence="4" id="KW-0762">Sugar transport</keyword>
<gene>
    <name evidence="11" type="ORF">QO011_001233</name>
</gene>
<dbReference type="RefSeq" id="WP_307269046.1">
    <property type="nucleotide sequence ID" value="NZ_JAUSVX010000001.1"/>
</dbReference>
<evidence type="ECO:0000313" key="12">
    <source>
        <dbReference type="Proteomes" id="UP001242480"/>
    </source>
</evidence>
<evidence type="ECO:0000256" key="5">
    <source>
        <dbReference type="ARBA" id="ARBA00022737"/>
    </source>
</evidence>
<dbReference type="CDD" id="cd03215">
    <property type="entry name" value="ABC_Carb_Monos_II"/>
    <property type="match status" value="1"/>
</dbReference>
<evidence type="ECO:0000259" key="10">
    <source>
        <dbReference type="PROSITE" id="PS50893"/>
    </source>
</evidence>
<keyword evidence="8" id="KW-1278">Translocase</keyword>
<evidence type="ECO:0000256" key="2">
    <source>
        <dbReference type="ARBA" id="ARBA00022448"/>
    </source>
</evidence>
<dbReference type="PROSITE" id="PS50893">
    <property type="entry name" value="ABC_TRANSPORTER_2"/>
    <property type="match status" value="2"/>
</dbReference>
<reference evidence="11 12" key="1">
    <citation type="submission" date="2023-07" db="EMBL/GenBank/DDBJ databases">
        <title>Genomic Encyclopedia of Type Strains, Phase IV (KMG-IV): sequencing the most valuable type-strain genomes for metagenomic binning, comparative biology and taxonomic classification.</title>
        <authorList>
            <person name="Goeker M."/>
        </authorList>
    </citation>
    <scope>NUCLEOTIDE SEQUENCE [LARGE SCALE GENOMIC DNA]</scope>
    <source>
        <strain evidence="11 12">DSM 19619</strain>
    </source>
</reference>
<dbReference type="EMBL" id="JAUSVX010000001">
    <property type="protein sequence ID" value="MDQ0468238.1"/>
    <property type="molecule type" value="Genomic_DNA"/>
</dbReference>
<protein>
    <submittedName>
        <fullName evidence="11">Rhamnose transport system ATP-binding protein</fullName>
    </submittedName>
</protein>
<keyword evidence="5" id="KW-0677">Repeat</keyword>